<dbReference type="PANTHER" id="PTHR36378">
    <property type="entry name" value="COTTON FIBER PROTEIN"/>
    <property type="match status" value="1"/>
</dbReference>
<feature type="compositionally biased region" description="Polar residues" evidence="1">
    <location>
        <begin position="1"/>
        <end position="17"/>
    </location>
</feature>
<evidence type="ECO:0000256" key="1">
    <source>
        <dbReference type="SAM" id="MobiDB-lite"/>
    </source>
</evidence>
<feature type="compositionally biased region" description="Polar residues" evidence="1">
    <location>
        <begin position="102"/>
        <end position="112"/>
    </location>
</feature>
<evidence type="ECO:0000313" key="3">
    <source>
        <dbReference type="Proteomes" id="UP001367508"/>
    </source>
</evidence>
<keyword evidence="3" id="KW-1185">Reference proteome</keyword>
<dbReference type="AlphaFoldDB" id="A0AAN9LYG7"/>
<accession>A0AAN9LYG7</accession>
<evidence type="ECO:0000313" key="2">
    <source>
        <dbReference type="EMBL" id="KAK7344399.1"/>
    </source>
</evidence>
<dbReference type="PANTHER" id="PTHR36378:SF1">
    <property type="entry name" value="COTTON FIBER PROTEIN"/>
    <property type="match status" value="1"/>
</dbReference>
<name>A0AAN9LYG7_CANGL</name>
<gene>
    <name evidence="2" type="ORF">VNO77_13946</name>
</gene>
<organism evidence="2 3">
    <name type="scientific">Canavalia gladiata</name>
    <name type="common">Sword bean</name>
    <name type="synonym">Dolichos gladiatus</name>
    <dbReference type="NCBI Taxonomy" id="3824"/>
    <lineage>
        <taxon>Eukaryota</taxon>
        <taxon>Viridiplantae</taxon>
        <taxon>Streptophyta</taxon>
        <taxon>Embryophyta</taxon>
        <taxon>Tracheophyta</taxon>
        <taxon>Spermatophyta</taxon>
        <taxon>Magnoliopsida</taxon>
        <taxon>eudicotyledons</taxon>
        <taxon>Gunneridae</taxon>
        <taxon>Pentapetalae</taxon>
        <taxon>rosids</taxon>
        <taxon>fabids</taxon>
        <taxon>Fabales</taxon>
        <taxon>Fabaceae</taxon>
        <taxon>Papilionoideae</taxon>
        <taxon>50 kb inversion clade</taxon>
        <taxon>NPAAA clade</taxon>
        <taxon>indigoferoid/millettioid clade</taxon>
        <taxon>Phaseoleae</taxon>
        <taxon>Canavalia</taxon>
    </lineage>
</organism>
<evidence type="ECO:0008006" key="4">
    <source>
        <dbReference type="Google" id="ProtNLM"/>
    </source>
</evidence>
<feature type="region of interest" description="Disordered" evidence="1">
    <location>
        <begin position="1"/>
        <end position="22"/>
    </location>
</feature>
<dbReference type="Proteomes" id="UP001367508">
    <property type="component" value="Unassembled WGS sequence"/>
</dbReference>
<reference evidence="2 3" key="1">
    <citation type="submission" date="2024-01" db="EMBL/GenBank/DDBJ databases">
        <title>The genomes of 5 underutilized Papilionoideae crops provide insights into root nodulation and disease resistanc.</title>
        <authorList>
            <person name="Jiang F."/>
        </authorList>
    </citation>
    <scope>NUCLEOTIDE SEQUENCE [LARGE SCALE GENOMIC DNA]</scope>
    <source>
        <strain evidence="2">LVBAO_FW01</strain>
        <tissue evidence="2">Leaves</tissue>
    </source>
</reference>
<sequence length="193" mass="21738">MVSMNQTTMTADQNGSSLKKGHRSKNIFKVALFMMRGRSRKSKMLPPDQDSKSTWKRLLGSMRPLHLQSTQSPPHNDIPQKIQTSAPSPKGMDYGTDGFESASEQSAYSPSPCSSRYASAVGLNELVKDEEEEEVVEEEKVVVKENGEEGDEIIDAKAEEFIAEFYHQMRLQRLDVTDNHYTEISMRSLGFQS</sequence>
<feature type="region of interest" description="Disordered" evidence="1">
    <location>
        <begin position="66"/>
        <end position="112"/>
    </location>
</feature>
<dbReference type="InterPro" id="IPR008480">
    <property type="entry name" value="DUF761_pln"/>
</dbReference>
<proteinExistence type="predicted"/>
<comment type="caution">
    <text evidence="2">The sequence shown here is derived from an EMBL/GenBank/DDBJ whole genome shotgun (WGS) entry which is preliminary data.</text>
</comment>
<protein>
    <recommendedName>
        <fullName evidence="4">DUF761 domain-containing protein</fullName>
    </recommendedName>
</protein>
<dbReference type="Pfam" id="PF05553">
    <property type="entry name" value="DUF761"/>
    <property type="match status" value="1"/>
</dbReference>
<dbReference type="EMBL" id="JAYMYQ010000003">
    <property type="protein sequence ID" value="KAK7344399.1"/>
    <property type="molecule type" value="Genomic_DNA"/>
</dbReference>